<keyword evidence="2" id="KW-1185">Reference proteome</keyword>
<dbReference type="Proteomes" id="UP001157502">
    <property type="component" value="Chromosome 19"/>
</dbReference>
<proteinExistence type="predicted"/>
<protein>
    <submittedName>
        <fullName evidence="1">Uncharacterized protein</fullName>
    </submittedName>
</protein>
<sequence>MGESGEICGGKEVCVKPKMWEWVLSSEAGYGQFHQAFLLSQANPDDRLSLAEHPNQKVSASVRSVVPETKVHGLALEVSTLDGVLSAPHTLGEQILSRRTPRRLSLSLRSQEGITPKLLHPEGR</sequence>
<evidence type="ECO:0000313" key="1">
    <source>
        <dbReference type="EMBL" id="KAJ7996919.1"/>
    </source>
</evidence>
<name>A0ACC2FZT1_DALPE</name>
<comment type="caution">
    <text evidence="1">The sequence shown here is derived from an EMBL/GenBank/DDBJ whole genome shotgun (WGS) entry which is preliminary data.</text>
</comment>
<gene>
    <name evidence="1" type="ORF">DPEC_G00223490</name>
</gene>
<accession>A0ACC2FZT1</accession>
<dbReference type="EMBL" id="CM055746">
    <property type="protein sequence ID" value="KAJ7996919.1"/>
    <property type="molecule type" value="Genomic_DNA"/>
</dbReference>
<reference evidence="1" key="1">
    <citation type="submission" date="2021-05" db="EMBL/GenBank/DDBJ databases">
        <authorList>
            <person name="Pan Q."/>
            <person name="Jouanno E."/>
            <person name="Zahm M."/>
            <person name="Klopp C."/>
            <person name="Cabau C."/>
            <person name="Louis A."/>
            <person name="Berthelot C."/>
            <person name="Parey E."/>
            <person name="Roest Crollius H."/>
            <person name="Montfort J."/>
            <person name="Robinson-Rechavi M."/>
            <person name="Bouchez O."/>
            <person name="Lampietro C."/>
            <person name="Lopez Roques C."/>
            <person name="Donnadieu C."/>
            <person name="Postlethwait J."/>
            <person name="Bobe J."/>
            <person name="Dillon D."/>
            <person name="Chandos A."/>
            <person name="von Hippel F."/>
            <person name="Guiguen Y."/>
        </authorList>
    </citation>
    <scope>NUCLEOTIDE SEQUENCE</scope>
    <source>
        <strain evidence="1">YG-Jan2019</strain>
    </source>
</reference>
<evidence type="ECO:0000313" key="2">
    <source>
        <dbReference type="Proteomes" id="UP001157502"/>
    </source>
</evidence>
<organism evidence="1 2">
    <name type="scientific">Dallia pectoralis</name>
    <name type="common">Alaska blackfish</name>
    <dbReference type="NCBI Taxonomy" id="75939"/>
    <lineage>
        <taxon>Eukaryota</taxon>
        <taxon>Metazoa</taxon>
        <taxon>Chordata</taxon>
        <taxon>Craniata</taxon>
        <taxon>Vertebrata</taxon>
        <taxon>Euteleostomi</taxon>
        <taxon>Actinopterygii</taxon>
        <taxon>Neopterygii</taxon>
        <taxon>Teleostei</taxon>
        <taxon>Protacanthopterygii</taxon>
        <taxon>Esociformes</taxon>
        <taxon>Umbridae</taxon>
        <taxon>Dallia</taxon>
    </lineage>
</organism>